<reference evidence="1 2" key="1">
    <citation type="journal article" date="2020" name="ISME J.">
        <title>Uncovering the hidden diversity of litter-decomposition mechanisms in mushroom-forming fungi.</title>
        <authorList>
            <person name="Floudas D."/>
            <person name="Bentzer J."/>
            <person name="Ahren D."/>
            <person name="Johansson T."/>
            <person name="Persson P."/>
            <person name="Tunlid A."/>
        </authorList>
    </citation>
    <scope>NUCLEOTIDE SEQUENCE [LARGE SCALE GENOMIC DNA]</scope>
    <source>
        <strain evidence="1 2">CBS 101986</strain>
    </source>
</reference>
<keyword evidence="2" id="KW-1185">Reference proteome</keyword>
<name>A0A8H5ESN9_9AGAR</name>
<dbReference type="EMBL" id="JAACJJ010000057">
    <property type="protein sequence ID" value="KAF5310919.1"/>
    <property type="molecule type" value="Genomic_DNA"/>
</dbReference>
<dbReference type="OrthoDB" id="5429442at2759"/>
<dbReference type="Proteomes" id="UP000567179">
    <property type="component" value="Unassembled WGS sequence"/>
</dbReference>
<sequence>MDYAKLKQARINKTKIAPYQMITAVTQRAINLQLGTMYKINESLQKLTVLPADPKDDFSRLVASLDAPTIFLRLGDNNHVVILQLNIKSGTLKYKANGKNTTQVHLPRALVTLPPCVLAFSVNLSFEGAGFASLPKPVQARLKSKTNFSVKQLLVDFTSANIAAVDVGRSTVYNYVKDGKAAFNTFIQKWFASLGKKNDYILHYVPLATAEGRKDYPMPTVAPTDIAFQNYGFCPDLPPKSSTGGNENNMLVYLQATGGTALPNKELLFSANWVVPTPDNTDRYDGTVALSKKTFLEDWLMPKLAEFNKASTWVPTEASWTFKGVYNEYRLVGVLGLQNATPSEIMFTLWAPENVSTAYKNKVGLKTPGHWFKYYYAKKLQDDWPPFNVYQVAVTQNVLFIPTGYNDNGKCKIFLWGTTTINLFARMDIGSGSSSSATIVGTWSTTITLDGVNDGELVISVENIKPDIETTFEGKPMQDNATAVFAGDMEQGLKKLDMAPILKSMRSVLTNEWDFVLPSGGDFYINKAVFNAEADLLCELKYKFQA</sequence>
<proteinExistence type="predicted"/>
<comment type="caution">
    <text evidence="1">The sequence shown here is derived from an EMBL/GenBank/DDBJ whole genome shotgun (WGS) entry which is preliminary data.</text>
</comment>
<accession>A0A8H5ESN9</accession>
<gene>
    <name evidence="1" type="ORF">D9619_007752</name>
</gene>
<organism evidence="1 2">
    <name type="scientific">Psilocybe cf. subviscida</name>
    <dbReference type="NCBI Taxonomy" id="2480587"/>
    <lineage>
        <taxon>Eukaryota</taxon>
        <taxon>Fungi</taxon>
        <taxon>Dikarya</taxon>
        <taxon>Basidiomycota</taxon>
        <taxon>Agaricomycotina</taxon>
        <taxon>Agaricomycetes</taxon>
        <taxon>Agaricomycetidae</taxon>
        <taxon>Agaricales</taxon>
        <taxon>Agaricineae</taxon>
        <taxon>Strophariaceae</taxon>
        <taxon>Psilocybe</taxon>
    </lineage>
</organism>
<protein>
    <submittedName>
        <fullName evidence="1">Uncharacterized protein</fullName>
    </submittedName>
</protein>
<evidence type="ECO:0000313" key="2">
    <source>
        <dbReference type="Proteomes" id="UP000567179"/>
    </source>
</evidence>
<dbReference type="AlphaFoldDB" id="A0A8H5ESN9"/>
<evidence type="ECO:0000313" key="1">
    <source>
        <dbReference type="EMBL" id="KAF5310919.1"/>
    </source>
</evidence>